<comment type="caution">
    <text evidence="1">The sequence shown here is derived from an EMBL/GenBank/DDBJ whole genome shotgun (WGS) entry which is preliminary data.</text>
</comment>
<sequence length="86" mass="10210">MTTGMSKKAYSTRKFFKKTSHPKSCIVLDAYGYFQTENATVVNRLIEYLIDLYKCLLQHDASLLLKEHIPEIHTQNRERWRRQCVC</sequence>
<keyword evidence="2" id="KW-1185">Reference proteome</keyword>
<gene>
    <name evidence="1" type="ORF">DPMN_027280</name>
</gene>
<protein>
    <submittedName>
        <fullName evidence="1">Uncharacterized protein</fullName>
    </submittedName>
</protein>
<reference evidence="1" key="2">
    <citation type="submission" date="2020-11" db="EMBL/GenBank/DDBJ databases">
        <authorList>
            <person name="McCartney M.A."/>
            <person name="Auch B."/>
            <person name="Kono T."/>
            <person name="Mallez S."/>
            <person name="Becker A."/>
            <person name="Gohl D.M."/>
            <person name="Silverstein K.A.T."/>
            <person name="Koren S."/>
            <person name="Bechman K.B."/>
            <person name="Herman A."/>
            <person name="Abrahante J.E."/>
            <person name="Garbe J."/>
        </authorList>
    </citation>
    <scope>NUCLEOTIDE SEQUENCE</scope>
    <source>
        <strain evidence="1">Duluth1</strain>
        <tissue evidence="1">Whole animal</tissue>
    </source>
</reference>
<organism evidence="1 2">
    <name type="scientific">Dreissena polymorpha</name>
    <name type="common">Zebra mussel</name>
    <name type="synonym">Mytilus polymorpha</name>
    <dbReference type="NCBI Taxonomy" id="45954"/>
    <lineage>
        <taxon>Eukaryota</taxon>
        <taxon>Metazoa</taxon>
        <taxon>Spiralia</taxon>
        <taxon>Lophotrochozoa</taxon>
        <taxon>Mollusca</taxon>
        <taxon>Bivalvia</taxon>
        <taxon>Autobranchia</taxon>
        <taxon>Heteroconchia</taxon>
        <taxon>Euheterodonta</taxon>
        <taxon>Imparidentia</taxon>
        <taxon>Neoheterodontei</taxon>
        <taxon>Myida</taxon>
        <taxon>Dreissenoidea</taxon>
        <taxon>Dreissenidae</taxon>
        <taxon>Dreissena</taxon>
    </lineage>
</organism>
<proteinExistence type="predicted"/>
<dbReference type="Proteomes" id="UP000828390">
    <property type="component" value="Unassembled WGS sequence"/>
</dbReference>
<dbReference type="EMBL" id="JAIWYP010000002">
    <property type="protein sequence ID" value="KAH3864264.1"/>
    <property type="molecule type" value="Genomic_DNA"/>
</dbReference>
<evidence type="ECO:0000313" key="1">
    <source>
        <dbReference type="EMBL" id="KAH3864264.1"/>
    </source>
</evidence>
<name>A0A9D4LUX4_DREPO</name>
<accession>A0A9D4LUX4</accession>
<evidence type="ECO:0000313" key="2">
    <source>
        <dbReference type="Proteomes" id="UP000828390"/>
    </source>
</evidence>
<reference evidence="1" key="1">
    <citation type="journal article" date="2019" name="bioRxiv">
        <title>The Genome of the Zebra Mussel, Dreissena polymorpha: A Resource for Invasive Species Research.</title>
        <authorList>
            <person name="McCartney M.A."/>
            <person name="Auch B."/>
            <person name="Kono T."/>
            <person name="Mallez S."/>
            <person name="Zhang Y."/>
            <person name="Obille A."/>
            <person name="Becker A."/>
            <person name="Abrahante J.E."/>
            <person name="Garbe J."/>
            <person name="Badalamenti J.P."/>
            <person name="Herman A."/>
            <person name="Mangelson H."/>
            <person name="Liachko I."/>
            <person name="Sullivan S."/>
            <person name="Sone E.D."/>
            <person name="Koren S."/>
            <person name="Silverstein K.A.T."/>
            <person name="Beckman K.B."/>
            <person name="Gohl D.M."/>
        </authorList>
    </citation>
    <scope>NUCLEOTIDE SEQUENCE</scope>
    <source>
        <strain evidence="1">Duluth1</strain>
        <tissue evidence="1">Whole animal</tissue>
    </source>
</reference>
<dbReference type="AlphaFoldDB" id="A0A9D4LUX4"/>